<dbReference type="InterPro" id="IPR001466">
    <property type="entry name" value="Beta-lactam-related"/>
</dbReference>
<dbReference type="EMBL" id="UINC01003091">
    <property type="protein sequence ID" value="SVA03286.1"/>
    <property type="molecule type" value="Genomic_DNA"/>
</dbReference>
<dbReference type="Gene3D" id="3.40.710.10">
    <property type="entry name" value="DD-peptidase/beta-lactamase superfamily"/>
    <property type="match status" value="1"/>
</dbReference>
<evidence type="ECO:0000259" key="1">
    <source>
        <dbReference type="Pfam" id="PF00144"/>
    </source>
</evidence>
<evidence type="ECO:0000313" key="2">
    <source>
        <dbReference type="EMBL" id="SVA03286.1"/>
    </source>
</evidence>
<gene>
    <name evidence="2" type="ORF">METZ01_LOCUS56140</name>
</gene>
<reference evidence="2" key="1">
    <citation type="submission" date="2018-05" db="EMBL/GenBank/DDBJ databases">
        <authorList>
            <person name="Lanie J.A."/>
            <person name="Ng W.-L."/>
            <person name="Kazmierczak K.M."/>
            <person name="Andrzejewski T.M."/>
            <person name="Davidsen T.M."/>
            <person name="Wayne K.J."/>
            <person name="Tettelin H."/>
            <person name="Glass J.I."/>
            <person name="Rusch D."/>
            <person name="Podicherti R."/>
            <person name="Tsui H.-C.T."/>
            <person name="Winkler M.E."/>
        </authorList>
    </citation>
    <scope>NUCLEOTIDE SEQUENCE</scope>
</reference>
<dbReference type="InterPro" id="IPR012338">
    <property type="entry name" value="Beta-lactam/transpept-like"/>
</dbReference>
<proteinExistence type="predicted"/>
<organism evidence="2">
    <name type="scientific">marine metagenome</name>
    <dbReference type="NCBI Taxonomy" id="408172"/>
    <lineage>
        <taxon>unclassified sequences</taxon>
        <taxon>metagenomes</taxon>
        <taxon>ecological metagenomes</taxon>
    </lineage>
</organism>
<dbReference type="Pfam" id="PF00144">
    <property type="entry name" value="Beta-lactamase"/>
    <property type="match status" value="1"/>
</dbReference>
<feature type="domain" description="Beta-lactamase-related" evidence="1">
    <location>
        <begin position="55"/>
        <end position="385"/>
    </location>
</feature>
<dbReference type="InterPro" id="IPR050491">
    <property type="entry name" value="AmpC-like"/>
</dbReference>
<sequence length="417" mass="47781">MRYRIVPIVLLFIIITIVGTSNYSSKKSKLPLIDPISVSSSATMSEKLRSIDRWLLALSKKRKFNGAILISKDNKPGLMKTYGYQDVEREKHLTHQSSFRLGSVSKQFTAMALMILNNQGKLKYDEPVQKYLPSFPYSDVRIRHLLTHTSGIADYMNLALKEYFSLFTKIGFYMNQSMVNLFYNGEPSEYKDHYTILTSKDVLNMVGKYSEKRLFLAGEKYLYSNTGYVILSLVVEAVSGQTFESFLDKEIFIPLDMENSSFWNLFTKPDKLSNRVQGTNGKRLNDYSWMDGVSGDGSVFLSIEDFLKWDRALKNHTLIPRSKFDKALVPFVSSKGDTTFYGFGWSLSKEGTSISHGGSWLGAVTYIYRKLDTDAMFVLLESSTSKYSYAIRKEIQRALNKTEPHMFLWDQIVVPNF</sequence>
<protein>
    <recommendedName>
        <fullName evidence="1">Beta-lactamase-related domain-containing protein</fullName>
    </recommendedName>
</protein>
<dbReference type="SUPFAM" id="SSF56601">
    <property type="entry name" value="beta-lactamase/transpeptidase-like"/>
    <property type="match status" value="1"/>
</dbReference>
<dbReference type="PANTHER" id="PTHR46825">
    <property type="entry name" value="D-ALANYL-D-ALANINE-CARBOXYPEPTIDASE/ENDOPEPTIDASE AMPH"/>
    <property type="match status" value="1"/>
</dbReference>
<dbReference type="PANTHER" id="PTHR46825:SF9">
    <property type="entry name" value="BETA-LACTAMASE-RELATED DOMAIN-CONTAINING PROTEIN"/>
    <property type="match status" value="1"/>
</dbReference>
<accession>A0A381SH33</accession>
<name>A0A381SH33_9ZZZZ</name>
<dbReference type="AlphaFoldDB" id="A0A381SH33"/>